<dbReference type="KEGG" id="bliq:INP51_06370"/>
<protein>
    <submittedName>
        <fullName evidence="2">Minor capsid protein</fullName>
    </submittedName>
</protein>
<evidence type="ECO:0000313" key="3">
    <source>
        <dbReference type="Proteomes" id="UP000593601"/>
    </source>
</evidence>
<dbReference type="Pfam" id="PF04233">
    <property type="entry name" value="Phage_Mu_F"/>
    <property type="match status" value="1"/>
</dbReference>
<name>A0A7M2RKP2_9FIRM</name>
<feature type="domain" description="Phage head morphogenesis" evidence="1">
    <location>
        <begin position="189"/>
        <end position="289"/>
    </location>
</feature>
<dbReference type="InterPro" id="IPR006528">
    <property type="entry name" value="Phage_head_morphogenesis_dom"/>
</dbReference>
<dbReference type="AlphaFoldDB" id="A0A7M2RKP2"/>
<proteinExistence type="predicted"/>
<dbReference type="Proteomes" id="UP000593601">
    <property type="component" value="Chromosome"/>
</dbReference>
<evidence type="ECO:0000259" key="1">
    <source>
        <dbReference type="Pfam" id="PF04233"/>
    </source>
</evidence>
<dbReference type="RefSeq" id="WP_193736880.1">
    <property type="nucleotide sequence ID" value="NZ_CP063304.1"/>
</dbReference>
<evidence type="ECO:0000313" key="2">
    <source>
        <dbReference type="EMBL" id="QOV20564.1"/>
    </source>
</evidence>
<gene>
    <name evidence="2" type="ORF">INP51_06370</name>
</gene>
<organism evidence="2 3">
    <name type="scientific">Blautia liquoris</name>
    <dbReference type="NCBI Taxonomy" id="2779518"/>
    <lineage>
        <taxon>Bacteria</taxon>
        <taxon>Bacillati</taxon>
        <taxon>Bacillota</taxon>
        <taxon>Clostridia</taxon>
        <taxon>Lachnospirales</taxon>
        <taxon>Lachnospiraceae</taxon>
        <taxon>Blautia</taxon>
    </lineage>
</organism>
<keyword evidence="3" id="KW-1185">Reference proteome</keyword>
<dbReference type="NCBIfam" id="TIGR01641">
    <property type="entry name" value="phageSPP1_gp7"/>
    <property type="match status" value="1"/>
</dbReference>
<reference evidence="2 3" key="1">
    <citation type="submission" date="2020-10" db="EMBL/GenBank/DDBJ databases">
        <title>Blautia liquoris sp.nov., isolated from the mud in a fermentation cellar used for the production of Chinese strong-flavoured liquor.</title>
        <authorList>
            <person name="Lu L."/>
        </authorList>
    </citation>
    <scope>NUCLEOTIDE SEQUENCE [LARGE SCALE GENOMIC DNA]</scope>
    <source>
        <strain evidence="2 3">LZLJ-3</strain>
    </source>
</reference>
<sequence>MDSKTYWSQREAAQLRKNIIDELGYNKKIQGIYSYMMDNVQKEINGFYARYATKEGISLSEAKKRISQLDIDAYGRKAKRYVENKTFTREANEEMRLYNATMKINRLELLKANIGLELVDGFDELQKYFDTTLTDRSLSEFKRQAGILGESVLNNEKAAHSIVNASFRNAKFSDRIWMYQDMLKAELSSQLKIGLIQGRNPRQLARHISKVFGVSRNNAERLMQTELARVQTEAQKQSYERNGYDKYVFIAEPTACPVCQALDDKVFEVGKMMPGTNASPMHPNCRCSTAAYADREVLEARLAEIEAQEHKIQSKGIVKSGKDDTIKLKDIIIHRSVGAKARNYKVVDKTTGIEYEFAPGTHIQNAEVFAGKGTKHPLHDGVPEGLTEEYGGDVSKWQHVKGEGVLVGEDTEEEYPAEVHWFQEESVGKVKFKVKRWLDES</sequence>
<accession>A0A7M2RKP2</accession>
<dbReference type="EMBL" id="CP063304">
    <property type="protein sequence ID" value="QOV20564.1"/>
    <property type="molecule type" value="Genomic_DNA"/>
</dbReference>